<feature type="compositionally biased region" description="Low complexity" evidence="2">
    <location>
        <begin position="18"/>
        <end position="28"/>
    </location>
</feature>
<dbReference type="Gene3D" id="3.40.50.1460">
    <property type="match status" value="1"/>
</dbReference>
<sequence length="378" mass="41599">MTVTKRQHLTCLHHDDQSSTSQGSTSQGASPAHAIPDFATVKRVGTETFERGIQRAASFFRGDRRQKALVIACAYGPVDPCPGSDKSESHKTSTSSEPPVIPDPAASTSPAVRLDLSDPQKRSRLPNGTLKTLQHAHADGHNLRNMLETKFHFHHVEFLSDESEPGTDTWPSRKNIQSAMARLVDDAEPGDNFVFAFIGHGGQVKNKDHTEPDGLDEHIIAVDGKTILDDELNRALVDRLPDGCKLTAIFDCCHSGTMMDLNFEHKRKNTKASDLVAFRVVPPRPPLKRLLRMGARFLRFGLRRPLLQPASSRPSTRTIIALSACRDEENAWEFKKGNSLTDLLVKIINKHGFVTCSLLHAKLTCVVPPLPASSSLCS</sequence>
<dbReference type="GO" id="GO:0005737">
    <property type="term" value="C:cytoplasm"/>
    <property type="evidence" value="ECO:0007669"/>
    <property type="project" value="TreeGrafter"/>
</dbReference>
<gene>
    <name evidence="4" type="ORF">EXIGLDRAFT_721202</name>
</gene>
<keyword evidence="5" id="KW-1185">Reference proteome</keyword>
<name>A0A165FWB0_EXIGL</name>
<dbReference type="PANTHER" id="PTHR48104">
    <property type="entry name" value="METACASPASE-4"/>
    <property type="match status" value="1"/>
</dbReference>
<dbReference type="InterPro" id="IPR050452">
    <property type="entry name" value="Metacaspase"/>
</dbReference>
<accession>A0A165FWB0</accession>
<organism evidence="4 5">
    <name type="scientific">Exidia glandulosa HHB12029</name>
    <dbReference type="NCBI Taxonomy" id="1314781"/>
    <lineage>
        <taxon>Eukaryota</taxon>
        <taxon>Fungi</taxon>
        <taxon>Dikarya</taxon>
        <taxon>Basidiomycota</taxon>
        <taxon>Agaricomycotina</taxon>
        <taxon>Agaricomycetes</taxon>
        <taxon>Auriculariales</taxon>
        <taxon>Exidiaceae</taxon>
        <taxon>Exidia</taxon>
    </lineage>
</organism>
<dbReference type="EMBL" id="KV426068">
    <property type="protein sequence ID" value="KZV89628.1"/>
    <property type="molecule type" value="Genomic_DNA"/>
</dbReference>
<dbReference type="Proteomes" id="UP000077266">
    <property type="component" value="Unassembled WGS sequence"/>
</dbReference>
<feature type="region of interest" description="Disordered" evidence="2">
    <location>
        <begin position="1"/>
        <end position="38"/>
    </location>
</feature>
<proteinExistence type="inferred from homology"/>
<protein>
    <recommendedName>
        <fullName evidence="3">Peptidase C14 caspase domain-containing protein</fullName>
    </recommendedName>
</protein>
<feature type="region of interest" description="Disordered" evidence="2">
    <location>
        <begin position="80"/>
        <end position="129"/>
    </location>
</feature>
<feature type="domain" description="Peptidase C14 caspase" evidence="3">
    <location>
        <begin position="131"/>
        <end position="353"/>
    </location>
</feature>
<dbReference type="PANTHER" id="PTHR48104:SF30">
    <property type="entry name" value="METACASPASE-1"/>
    <property type="match status" value="1"/>
</dbReference>
<dbReference type="OrthoDB" id="3223806at2759"/>
<evidence type="ECO:0000256" key="2">
    <source>
        <dbReference type="SAM" id="MobiDB-lite"/>
    </source>
</evidence>
<reference evidence="4 5" key="1">
    <citation type="journal article" date="2016" name="Mol. Biol. Evol.">
        <title>Comparative Genomics of Early-Diverging Mushroom-Forming Fungi Provides Insights into the Origins of Lignocellulose Decay Capabilities.</title>
        <authorList>
            <person name="Nagy L.G."/>
            <person name="Riley R."/>
            <person name="Tritt A."/>
            <person name="Adam C."/>
            <person name="Daum C."/>
            <person name="Floudas D."/>
            <person name="Sun H."/>
            <person name="Yadav J.S."/>
            <person name="Pangilinan J."/>
            <person name="Larsson K.H."/>
            <person name="Matsuura K."/>
            <person name="Barry K."/>
            <person name="Labutti K."/>
            <person name="Kuo R."/>
            <person name="Ohm R.A."/>
            <person name="Bhattacharya S.S."/>
            <person name="Shirouzu T."/>
            <person name="Yoshinaga Y."/>
            <person name="Martin F.M."/>
            <person name="Grigoriev I.V."/>
            <person name="Hibbett D.S."/>
        </authorList>
    </citation>
    <scope>NUCLEOTIDE SEQUENCE [LARGE SCALE GENOMIC DNA]</scope>
    <source>
        <strain evidence="4 5">HHB12029</strain>
    </source>
</reference>
<evidence type="ECO:0000256" key="1">
    <source>
        <dbReference type="ARBA" id="ARBA00009005"/>
    </source>
</evidence>
<dbReference type="AlphaFoldDB" id="A0A165FWB0"/>
<dbReference type="GO" id="GO:0004197">
    <property type="term" value="F:cysteine-type endopeptidase activity"/>
    <property type="evidence" value="ECO:0007669"/>
    <property type="project" value="InterPro"/>
</dbReference>
<dbReference type="InParanoid" id="A0A165FWB0"/>
<evidence type="ECO:0000313" key="4">
    <source>
        <dbReference type="EMBL" id="KZV89628.1"/>
    </source>
</evidence>
<comment type="similarity">
    <text evidence="1">Belongs to the peptidase C14B family.</text>
</comment>
<dbReference type="Pfam" id="PF00656">
    <property type="entry name" value="Peptidase_C14"/>
    <property type="match status" value="1"/>
</dbReference>
<dbReference type="InterPro" id="IPR011600">
    <property type="entry name" value="Pept_C14_caspase"/>
</dbReference>
<evidence type="ECO:0000313" key="5">
    <source>
        <dbReference type="Proteomes" id="UP000077266"/>
    </source>
</evidence>
<dbReference type="GO" id="GO:0006508">
    <property type="term" value="P:proteolysis"/>
    <property type="evidence" value="ECO:0007669"/>
    <property type="project" value="InterPro"/>
</dbReference>
<evidence type="ECO:0000259" key="3">
    <source>
        <dbReference type="Pfam" id="PF00656"/>
    </source>
</evidence>